<feature type="region of interest" description="Disordered" evidence="1">
    <location>
        <begin position="383"/>
        <end position="435"/>
    </location>
</feature>
<organism evidence="2 3">
    <name type="scientific">Mycena rosella</name>
    <name type="common">Pink bonnet</name>
    <name type="synonym">Agaricus rosellus</name>
    <dbReference type="NCBI Taxonomy" id="1033263"/>
    <lineage>
        <taxon>Eukaryota</taxon>
        <taxon>Fungi</taxon>
        <taxon>Dikarya</taxon>
        <taxon>Basidiomycota</taxon>
        <taxon>Agaricomycotina</taxon>
        <taxon>Agaricomycetes</taxon>
        <taxon>Agaricomycetidae</taxon>
        <taxon>Agaricales</taxon>
        <taxon>Marasmiineae</taxon>
        <taxon>Mycenaceae</taxon>
        <taxon>Mycena</taxon>
    </lineage>
</organism>
<feature type="region of interest" description="Disordered" evidence="1">
    <location>
        <begin position="675"/>
        <end position="698"/>
    </location>
</feature>
<evidence type="ECO:0000313" key="2">
    <source>
        <dbReference type="EMBL" id="KAJ7657543.1"/>
    </source>
</evidence>
<evidence type="ECO:0000256" key="1">
    <source>
        <dbReference type="SAM" id="MobiDB-lite"/>
    </source>
</evidence>
<feature type="compositionally biased region" description="Basic residues" evidence="1">
    <location>
        <begin position="383"/>
        <end position="396"/>
    </location>
</feature>
<feature type="region of interest" description="Disordered" evidence="1">
    <location>
        <begin position="632"/>
        <end position="663"/>
    </location>
</feature>
<dbReference type="AlphaFoldDB" id="A0AAD7G5F3"/>
<gene>
    <name evidence="2" type="ORF">B0H17DRAFT_1145858</name>
</gene>
<name>A0AAD7G5F3_MYCRO</name>
<feature type="compositionally biased region" description="Basic residues" evidence="1">
    <location>
        <begin position="675"/>
        <end position="686"/>
    </location>
</feature>
<reference evidence="2" key="1">
    <citation type="submission" date="2023-03" db="EMBL/GenBank/DDBJ databases">
        <title>Massive genome expansion in bonnet fungi (Mycena s.s.) driven by repeated elements and novel gene families across ecological guilds.</title>
        <authorList>
            <consortium name="Lawrence Berkeley National Laboratory"/>
            <person name="Harder C.B."/>
            <person name="Miyauchi S."/>
            <person name="Viragh M."/>
            <person name="Kuo A."/>
            <person name="Thoen E."/>
            <person name="Andreopoulos B."/>
            <person name="Lu D."/>
            <person name="Skrede I."/>
            <person name="Drula E."/>
            <person name="Henrissat B."/>
            <person name="Morin E."/>
            <person name="Kohler A."/>
            <person name="Barry K."/>
            <person name="LaButti K."/>
            <person name="Morin E."/>
            <person name="Salamov A."/>
            <person name="Lipzen A."/>
            <person name="Mereny Z."/>
            <person name="Hegedus B."/>
            <person name="Baldrian P."/>
            <person name="Stursova M."/>
            <person name="Weitz H."/>
            <person name="Taylor A."/>
            <person name="Grigoriev I.V."/>
            <person name="Nagy L.G."/>
            <person name="Martin F."/>
            <person name="Kauserud H."/>
        </authorList>
    </citation>
    <scope>NUCLEOTIDE SEQUENCE</scope>
    <source>
        <strain evidence="2">CBHHK067</strain>
    </source>
</reference>
<feature type="compositionally biased region" description="Basic and acidic residues" evidence="1">
    <location>
        <begin position="637"/>
        <end position="647"/>
    </location>
</feature>
<keyword evidence="3" id="KW-1185">Reference proteome</keyword>
<proteinExistence type="predicted"/>
<sequence length="1062" mass="112672">MTYCFLAIYVEVAQTPLQAHSGAYFATPSCCTYPRRKALTSYWTEERSSQPLASTMEAAALTTCWNKEQRGVGDRSAFGKRDGGSNTYALLERGGIGQPLASATEAAALTACWNEERGGDRSAFSEHVGGSGTYSLLKQGAGRGSVSLQRARRRQWHLQPVETRSREGIGQLSASTSEAAALTACWNKEQGGDRSALSKHDRDSSTYSLLEQGVCKGIAFGERIGGSGTYILFEQGVCKGIGQPSASASEAAALTSWWKKEQRGDRSAFGKRIGGSGTYDLLEQGAGRGLVSLWSGEGIGQPSASASEAAALTICWNKERGGDRSAFGKRIGGSGTYDLLEQGAGRGLERGGDRSAFGKRIGGSGTYILVEKGAERGSVSLRQAHRRQRHLHAVGKRSREGIGQPSASASEAAAPTSWWKKEQGGDRSAFSEHVGGSGTYSLLKQAAGRGSRGGDRSTFGKHVRGSGTYDLLEQGAGKGSVSLWRARRRQRHLQPVETRSGEGIGSGTYTLLERGGIGQPLASATEAAALTACWNEERGGDRSAFGKHNGVSGTYTLLKKEWEGIGQPLASTSEAAALTSWWKKEQRGDWSAFGKRIGGSGTYTLLEKEQGGDRSAFGKRIGGSGTYDLLEQGAGRGSERGRDRSAFGEHVGGSGTYTPLEKGAGRGLVSLRQAHRRQRHLHAVGKRSREGIGQPSASASEAAALTSWWKKEQRGDWSAFGKRIGGSGTYDLLKQGAGRGSVSLRQAHRRQRHLHPGGKRSREGIGQPSASASEAAALTRCWKKEQGGDRSAFGKRIRGSGTYILVEKGAEGGLVSLWQAHRRQRHLRSVGKGSREGIGQPLASTSEAAALTVCWNKEQGRDRSAFGEHVGGSGTYSLLEKGAGRGSVSLWRACRRQRHLQPVGKGSREGIGQPLASVSEAAALTGCWKKEWGGDRSAFGERVGGSGTYDLLEQGAGRGSVSLQQARRRQRHLQPVGKGSREGIGQPLASVSEAAALTACWKREQGGDRSAFGEHIGGSGTYSLLEQGVCKGIGQPSASASEAAALTSCWNKECVRGSVSLW</sequence>
<evidence type="ECO:0000313" key="3">
    <source>
        <dbReference type="Proteomes" id="UP001221757"/>
    </source>
</evidence>
<dbReference type="Proteomes" id="UP001221757">
    <property type="component" value="Unassembled WGS sequence"/>
</dbReference>
<feature type="region of interest" description="Disordered" evidence="1">
    <location>
        <begin position="740"/>
        <end position="770"/>
    </location>
</feature>
<accession>A0AAD7G5F3</accession>
<feature type="compositionally biased region" description="Basic residues" evidence="1">
    <location>
        <begin position="746"/>
        <end position="759"/>
    </location>
</feature>
<comment type="caution">
    <text evidence="2">The sequence shown here is derived from an EMBL/GenBank/DDBJ whole genome shotgun (WGS) entry which is preliminary data.</text>
</comment>
<protein>
    <submittedName>
        <fullName evidence="2">Uncharacterized protein</fullName>
    </submittedName>
</protein>
<dbReference type="EMBL" id="JARKIE010000288">
    <property type="protein sequence ID" value="KAJ7657543.1"/>
    <property type="molecule type" value="Genomic_DNA"/>
</dbReference>